<organism evidence="5 6">
    <name type="scientific">Paenibacillus aquistagni</name>
    <dbReference type="NCBI Taxonomy" id="1852522"/>
    <lineage>
        <taxon>Bacteria</taxon>
        <taxon>Bacillati</taxon>
        <taxon>Bacillota</taxon>
        <taxon>Bacilli</taxon>
        <taxon>Bacillales</taxon>
        <taxon>Paenibacillaceae</taxon>
        <taxon>Paenibacillus</taxon>
    </lineage>
</organism>
<dbReference type="GO" id="GO:0008270">
    <property type="term" value="F:zinc ion binding"/>
    <property type="evidence" value="ECO:0007669"/>
    <property type="project" value="UniProtKB-KW"/>
</dbReference>
<dbReference type="PANTHER" id="PTHR28082:SF1">
    <property type="entry name" value="HELPER OF TIM PROTEIN 13"/>
    <property type="match status" value="1"/>
</dbReference>
<dbReference type="PROSITE" id="PS51266">
    <property type="entry name" value="ZF_CHY"/>
    <property type="match status" value="1"/>
</dbReference>
<protein>
    <submittedName>
        <fullName evidence="5">Uncharacterized protein, contains Zn-finger domain of CHY type</fullName>
    </submittedName>
</protein>
<sequence length="114" mass="12930">MNNHKVIGAMDKQTRCKHYNQAMDIIAIKFKCCNQYYPCISCHEEHADHTAQVWPSDEWDTAAILCGACKKELTINDYMACGSTCTSCGASFNPGCSNHYHLYFDMQHHSADRC</sequence>
<keyword evidence="1" id="KW-0479">Metal-binding</keyword>
<feature type="domain" description="CHY-type" evidence="4">
    <location>
        <begin position="9"/>
        <end position="90"/>
    </location>
</feature>
<evidence type="ECO:0000256" key="3">
    <source>
        <dbReference type="ARBA" id="ARBA00022833"/>
    </source>
</evidence>
<accession>A0A1X7ITU2</accession>
<dbReference type="GO" id="GO:0045041">
    <property type="term" value="P:protein import into mitochondrial intermembrane space"/>
    <property type="evidence" value="ECO:0007669"/>
    <property type="project" value="TreeGrafter"/>
</dbReference>
<dbReference type="RefSeq" id="WP_085492986.1">
    <property type="nucleotide sequence ID" value="NZ_FXAZ01000001.1"/>
</dbReference>
<evidence type="ECO:0000259" key="4">
    <source>
        <dbReference type="PROSITE" id="PS51266"/>
    </source>
</evidence>
<keyword evidence="2" id="KW-0863">Zinc-finger</keyword>
<name>A0A1X7ITU2_9BACL</name>
<dbReference type="InterPro" id="IPR037274">
    <property type="entry name" value="Znf_CHY_sf"/>
</dbReference>
<evidence type="ECO:0000256" key="1">
    <source>
        <dbReference type="ARBA" id="ARBA00022723"/>
    </source>
</evidence>
<dbReference type="OrthoDB" id="882119at2"/>
<keyword evidence="6" id="KW-1185">Reference proteome</keyword>
<evidence type="ECO:0000313" key="5">
    <source>
        <dbReference type="EMBL" id="SMG17948.1"/>
    </source>
</evidence>
<gene>
    <name evidence="5" type="ORF">SAMN06295960_0753</name>
</gene>
<dbReference type="AlphaFoldDB" id="A0A1X7ITU2"/>
<evidence type="ECO:0000256" key="2">
    <source>
        <dbReference type="ARBA" id="ARBA00022771"/>
    </source>
</evidence>
<dbReference type="InterPro" id="IPR052604">
    <property type="entry name" value="Mito_Tim_assembly_helper"/>
</dbReference>
<evidence type="ECO:0000313" key="6">
    <source>
        <dbReference type="Proteomes" id="UP000193834"/>
    </source>
</evidence>
<dbReference type="SUPFAM" id="SSF161219">
    <property type="entry name" value="CHY zinc finger-like"/>
    <property type="match status" value="1"/>
</dbReference>
<dbReference type="PANTHER" id="PTHR28082">
    <property type="entry name" value="ZINC FINGER PROTEIN"/>
    <property type="match status" value="1"/>
</dbReference>
<dbReference type="Proteomes" id="UP000193834">
    <property type="component" value="Unassembled WGS sequence"/>
</dbReference>
<reference evidence="5 6" key="1">
    <citation type="submission" date="2017-04" db="EMBL/GenBank/DDBJ databases">
        <authorList>
            <person name="Afonso C.L."/>
            <person name="Miller P.J."/>
            <person name="Scott M.A."/>
            <person name="Spackman E."/>
            <person name="Goraichik I."/>
            <person name="Dimitrov K.M."/>
            <person name="Suarez D.L."/>
            <person name="Swayne D.E."/>
        </authorList>
    </citation>
    <scope>NUCLEOTIDE SEQUENCE [LARGE SCALE GENOMIC DNA]</scope>
    <source>
        <strain evidence="5 6">11</strain>
    </source>
</reference>
<dbReference type="EMBL" id="FXAZ01000001">
    <property type="protein sequence ID" value="SMG17948.1"/>
    <property type="molecule type" value="Genomic_DNA"/>
</dbReference>
<dbReference type="Pfam" id="PF05495">
    <property type="entry name" value="zf-CHY"/>
    <property type="match status" value="1"/>
</dbReference>
<dbReference type="PIRSF" id="PIRSF017292">
    <property type="entry name" value="UCP017292_Znf_CHY"/>
    <property type="match status" value="1"/>
</dbReference>
<dbReference type="InterPro" id="IPR016694">
    <property type="entry name" value="UCP017292"/>
</dbReference>
<dbReference type="STRING" id="1852522.SAMN06295960_0753"/>
<proteinExistence type="predicted"/>
<keyword evidence="3" id="KW-0862">Zinc</keyword>
<dbReference type="InterPro" id="IPR008913">
    <property type="entry name" value="Znf_CHY"/>
</dbReference>